<feature type="transmembrane region" description="Helical" evidence="6">
    <location>
        <begin position="539"/>
        <end position="559"/>
    </location>
</feature>
<dbReference type="CDD" id="cd17323">
    <property type="entry name" value="MFS_Tpo1_MDR_like"/>
    <property type="match status" value="1"/>
</dbReference>
<name>A0A9P0QKH1_9ASCO</name>
<feature type="region of interest" description="Disordered" evidence="5">
    <location>
        <begin position="156"/>
        <end position="195"/>
    </location>
</feature>
<evidence type="ECO:0000256" key="2">
    <source>
        <dbReference type="ARBA" id="ARBA00022692"/>
    </source>
</evidence>
<dbReference type="GO" id="GO:0016020">
    <property type="term" value="C:membrane"/>
    <property type="evidence" value="ECO:0007669"/>
    <property type="project" value="UniProtKB-SubCell"/>
</dbReference>
<dbReference type="InterPro" id="IPR036259">
    <property type="entry name" value="MFS_trans_sf"/>
</dbReference>
<feature type="transmembrane region" description="Helical" evidence="6">
    <location>
        <begin position="394"/>
        <end position="417"/>
    </location>
</feature>
<evidence type="ECO:0000256" key="4">
    <source>
        <dbReference type="ARBA" id="ARBA00023136"/>
    </source>
</evidence>
<evidence type="ECO:0000256" key="1">
    <source>
        <dbReference type="ARBA" id="ARBA00004141"/>
    </source>
</evidence>
<feature type="region of interest" description="Disordered" evidence="5">
    <location>
        <begin position="1"/>
        <end position="118"/>
    </location>
</feature>
<proteinExistence type="predicted"/>
<feature type="transmembrane region" description="Helical" evidence="6">
    <location>
        <begin position="305"/>
        <end position="324"/>
    </location>
</feature>
<keyword evidence="3 6" id="KW-1133">Transmembrane helix</keyword>
<evidence type="ECO:0000259" key="7">
    <source>
        <dbReference type="PROSITE" id="PS50850"/>
    </source>
</evidence>
<dbReference type="PROSITE" id="PS50850">
    <property type="entry name" value="MFS"/>
    <property type="match status" value="1"/>
</dbReference>
<dbReference type="InterPro" id="IPR011701">
    <property type="entry name" value="MFS"/>
</dbReference>
<feature type="transmembrane region" description="Helical" evidence="6">
    <location>
        <begin position="639"/>
        <end position="661"/>
    </location>
</feature>
<keyword evidence="9" id="KW-1185">Reference proteome</keyword>
<accession>A0A9P0QKH1</accession>
<feature type="compositionally biased region" description="Basic and acidic residues" evidence="5">
    <location>
        <begin position="186"/>
        <end position="195"/>
    </location>
</feature>
<dbReference type="PANTHER" id="PTHR23502">
    <property type="entry name" value="MAJOR FACILITATOR SUPERFAMILY"/>
    <property type="match status" value="1"/>
</dbReference>
<dbReference type="SUPFAM" id="SSF103473">
    <property type="entry name" value="MFS general substrate transporter"/>
    <property type="match status" value="1"/>
</dbReference>
<comment type="caution">
    <text evidence="8">The sequence shown here is derived from an EMBL/GenBank/DDBJ whole genome shotgun (WGS) entry which is preliminary data.</text>
</comment>
<dbReference type="Pfam" id="PF07690">
    <property type="entry name" value="MFS_1"/>
    <property type="match status" value="1"/>
</dbReference>
<feature type="transmembrane region" description="Helical" evidence="6">
    <location>
        <begin position="605"/>
        <end position="627"/>
    </location>
</feature>
<dbReference type="GO" id="GO:0022857">
    <property type="term" value="F:transmembrane transporter activity"/>
    <property type="evidence" value="ECO:0007669"/>
    <property type="project" value="InterPro"/>
</dbReference>
<feature type="domain" description="Major facilitator superfamily (MFS) profile" evidence="7">
    <location>
        <begin position="265"/>
        <end position="701"/>
    </location>
</feature>
<dbReference type="PANTHER" id="PTHR23502:SF60">
    <property type="entry name" value="MAJOR FACILITATOR SUPERFAMILY (MFS) PROFILE DOMAIN-CONTAINING PROTEIN-RELATED"/>
    <property type="match status" value="1"/>
</dbReference>
<feature type="compositionally biased region" description="Acidic residues" evidence="5">
    <location>
        <begin position="11"/>
        <end position="21"/>
    </location>
</feature>
<feature type="compositionally biased region" description="Acidic residues" evidence="5">
    <location>
        <begin position="168"/>
        <end position="185"/>
    </location>
</feature>
<gene>
    <name evidence="8" type="ORF">CLIB1423_01S06612</name>
</gene>
<dbReference type="EMBL" id="CAKXYY010000001">
    <property type="protein sequence ID" value="CAH2350284.1"/>
    <property type="molecule type" value="Genomic_DNA"/>
</dbReference>
<evidence type="ECO:0000313" key="9">
    <source>
        <dbReference type="Proteomes" id="UP000837801"/>
    </source>
</evidence>
<evidence type="ECO:0000256" key="3">
    <source>
        <dbReference type="ARBA" id="ARBA00022989"/>
    </source>
</evidence>
<keyword evidence="4 6" id="KW-0472">Membrane</keyword>
<keyword evidence="2 6" id="KW-0812">Transmembrane</keyword>
<feature type="compositionally biased region" description="Polar residues" evidence="5">
    <location>
        <begin position="69"/>
        <end position="118"/>
    </location>
</feature>
<feature type="transmembrane region" description="Helical" evidence="6">
    <location>
        <begin position="336"/>
        <end position="357"/>
    </location>
</feature>
<dbReference type="OrthoDB" id="3936150at2759"/>
<evidence type="ECO:0000256" key="6">
    <source>
        <dbReference type="SAM" id="Phobius"/>
    </source>
</evidence>
<dbReference type="Proteomes" id="UP000837801">
    <property type="component" value="Unassembled WGS sequence"/>
</dbReference>
<feature type="compositionally biased region" description="Low complexity" evidence="5">
    <location>
        <begin position="27"/>
        <end position="37"/>
    </location>
</feature>
<feature type="compositionally biased region" description="Basic and acidic residues" evidence="5">
    <location>
        <begin position="1"/>
        <end position="10"/>
    </location>
</feature>
<reference evidence="8" key="1">
    <citation type="submission" date="2022-03" db="EMBL/GenBank/DDBJ databases">
        <authorList>
            <person name="Legras J.-L."/>
            <person name="Devillers H."/>
            <person name="Grondin C."/>
        </authorList>
    </citation>
    <scope>NUCLEOTIDE SEQUENCE</scope>
    <source>
        <strain evidence="8">CLIB 1423</strain>
    </source>
</reference>
<evidence type="ECO:0000313" key="8">
    <source>
        <dbReference type="EMBL" id="CAH2350284.1"/>
    </source>
</evidence>
<sequence length="737" mass="82374">MAPPKPREVDEAAIEEGDAEDVMPQISLSSSQNSSLNSEEDNPPETVPVAYDQDEDPENDASTKRPRRTSTGARAQKTRSYSSSYTMASQVLGSLRRSMSGTSSYNSGTQDLSRQQTGYSVKDIYGTLTDNEVRLRRSSTRNTILDRLSSRVQNEDNYATYEKKYRDEEDEEHEDDEEAEDDDHYDDGHSLDAEKVEDVVPIPVGESLSRMQSKMSEIEQIPDTTVPTVDHGREFVSIDPELVTWDGPDDPEFPRNWSSFDKTFQTGIVAFYTLISPMTSSVLSPAVSEISESLGMENDSFLKSFSVSVMILAWAIGPLIIAPISESEKVGRRPVLNLSIWINCFFLIGCGFARTPAQLCVCRFLGGLGGCAPLNVGAGSLADLFDNDKRLIAMAFYSICPTLGPVISPVISSFIVANVSWRWVFWVLAIFNAAVAVFGAIFFRETYSPKLLYNKCKKLKKETGNPHLHTIYEIADGETKWGKFYITISRPLKLLLTHPMVLGLGSFMAFTYGFMYLMLVTFPGVYEGKYGYSTEISGLMYLPMGIGYIIGTVFFTWAINVIYHKLTERNGGVAKPEYRLPCLCFSGIGIPIGLIWYGWSAQKELMWLMPAIGTGIYAFSFIAVFQTIQNYLIDMNPRFAASSIAAAAVFRSLFGFGFPLFASSMYDKLGYGWGNTLCAFIGLLLGIPFPVFCFYYGERLRNWANARMDREQAKRDIVNLKRLKKMNEEAEETSSSK</sequence>
<comment type="subcellular location">
    <subcellularLocation>
        <location evidence="1">Membrane</location>
        <topology evidence="1">Multi-pass membrane protein</topology>
    </subcellularLocation>
</comment>
<feature type="transmembrane region" description="Helical" evidence="6">
    <location>
        <begin position="423"/>
        <end position="443"/>
    </location>
</feature>
<feature type="transmembrane region" description="Helical" evidence="6">
    <location>
        <begin position="580"/>
        <end position="599"/>
    </location>
</feature>
<dbReference type="InterPro" id="IPR020846">
    <property type="entry name" value="MFS_dom"/>
</dbReference>
<dbReference type="Gene3D" id="1.20.1250.20">
    <property type="entry name" value="MFS general substrate transporter like domains"/>
    <property type="match status" value="1"/>
</dbReference>
<protein>
    <submittedName>
        <fullName evidence="8">Polyamine transporter 1</fullName>
    </submittedName>
</protein>
<dbReference type="FunFam" id="1.20.1250.20:FF:000011">
    <property type="entry name" value="MFS multidrug transporter, putative"/>
    <property type="match status" value="1"/>
</dbReference>
<evidence type="ECO:0000256" key="5">
    <source>
        <dbReference type="SAM" id="MobiDB-lite"/>
    </source>
</evidence>
<feature type="transmembrane region" description="Helical" evidence="6">
    <location>
        <begin position="500"/>
        <end position="519"/>
    </location>
</feature>
<feature type="transmembrane region" description="Helical" evidence="6">
    <location>
        <begin position="673"/>
        <end position="697"/>
    </location>
</feature>
<dbReference type="AlphaFoldDB" id="A0A9P0QKH1"/>
<organism evidence="8 9">
    <name type="scientific">[Candida] railenensis</name>
    <dbReference type="NCBI Taxonomy" id="45579"/>
    <lineage>
        <taxon>Eukaryota</taxon>
        <taxon>Fungi</taxon>
        <taxon>Dikarya</taxon>
        <taxon>Ascomycota</taxon>
        <taxon>Saccharomycotina</taxon>
        <taxon>Pichiomycetes</taxon>
        <taxon>Debaryomycetaceae</taxon>
        <taxon>Kurtzmaniella</taxon>
    </lineage>
</organism>